<dbReference type="GO" id="GO:0008081">
    <property type="term" value="F:phosphoric diester hydrolase activity"/>
    <property type="evidence" value="ECO:0007669"/>
    <property type="project" value="InterPro"/>
</dbReference>
<dbReference type="PROSITE" id="PS51704">
    <property type="entry name" value="GP_PDE"/>
    <property type="match status" value="1"/>
</dbReference>
<dbReference type="Proteomes" id="UP000223913">
    <property type="component" value="Unassembled WGS sequence"/>
</dbReference>
<dbReference type="GO" id="GO:0006629">
    <property type="term" value="P:lipid metabolic process"/>
    <property type="evidence" value="ECO:0007669"/>
    <property type="project" value="InterPro"/>
</dbReference>
<dbReference type="InterPro" id="IPR030395">
    <property type="entry name" value="GP_PDE_dom"/>
</dbReference>
<evidence type="ECO:0000313" key="3">
    <source>
        <dbReference type="Proteomes" id="UP000223913"/>
    </source>
</evidence>
<organism evidence="2 3">
    <name type="scientific">Flavilitoribacter nigricans (strain ATCC 23147 / DSM 23189 / NBRC 102662 / NCIMB 1420 / SS-2)</name>
    <name type="common">Lewinella nigricans</name>
    <dbReference type="NCBI Taxonomy" id="1122177"/>
    <lineage>
        <taxon>Bacteria</taxon>
        <taxon>Pseudomonadati</taxon>
        <taxon>Bacteroidota</taxon>
        <taxon>Saprospiria</taxon>
        <taxon>Saprospirales</taxon>
        <taxon>Lewinellaceae</taxon>
        <taxon>Flavilitoribacter</taxon>
    </lineage>
</organism>
<protein>
    <submittedName>
        <fullName evidence="2">Glycerophosphodiester phosphodiesterase</fullName>
    </submittedName>
</protein>
<evidence type="ECO:0000313" key="2">
    <source>
        <dbReference type="EMBL" id="PHN01412.1"/>
    </source>
</evidence>
<sequence>MRLKLSLICVISLLYAGCGNNPEQSTGKNQQNMQEEAFDWQGHRGARGLMPENTVPAFLLALEFPQLTTLELDLAVSRDNQLIVSHEPWLSHEICSWPDGRPVEASEETELLIHQLTAEELRAYDCGSRGNTRFPGQKTMRTHKPLLSEIVSAAEQRAAEMNRTLPKYNIEIKSRPEWDGTRSPEPDTFARLVLEEVERLGIKDRTCIQSFDVRALEAVHAQDPEMVTAYLVEELDSLEDNLARLSFTPTIYSPYYMLVTGNMVRQIHERGMQIIPWTVNDTENMRSLQQLGVDGIITDYPDRIPVGEE</sequence>
<dbReference type="PANTHER" id="PTHR46211:SF14">
    <property type="entry name" value="GLYCEROPHOSPHODIESTER PHOSPHODIESTERASE"/>
    <property type="match status" value="1"/>
</dbReference>
<comment type="caution">
    <text evidence="2">The sequence shown here is derived from an EMBL/GenBank/DDBJ whole genome shotgun (WGS) entry which is preliminary data.</text>
</comment>
<dbReference type="SUPFAM" id="SSF51695">
    <property type="entry name" value="PLC-like phosphodiesterases"/>
    <property type="match status" value="1"/>
</dbReference>
<dbReference type="Gene3D" id="3.20.20.190">
    <property type="entry name" value="Phosphatidylinositol (PI) phosphodiesterase"/>
    <property type="match status" value="1"/>
</dbReference>
<dbReference type="OrthoDB" id="384721at2"/>
<name>A0A2D0MYQ1_FLAN2</name>
<gene>
    <name evidence="2" type="ORF">CRP01_37130</name>
</gene>
<dbReference type="PANTHER" id="PTHR46211">
    <property type="entry name" value="GLYCEROPHOSPHORYL DIESTER PHOSPHODIESTERASE"/>
    <property type="match status" value="1"/>
</dbReference>
<keyword evidence="3" id="KW-1185">Reference proteome</keyword>
<accession>A0A2D0MYQ1</accession>
<feature type="domain" description="GP-PDE" evidence="1">
    <location>
        <begin position="38"/>
        <end position="308"/>
    </location>
</feature>
<evidence type="ECO:0000259" key="1">
    <source>
        <dbReference type="PROSITE" id="PS51704"/>
    </source>
</evidence>
<dbReference type="Pfam" id="PF03009">
    <property type="entry name" value="GDPD"/>
    <property type="match status" value="1"/>
</dbReference>
<reference evidence="2 3" key="1">
    <citation type="submission" date="2017-10" db="EMBL/GenBank/DDBJ databases">
        <title>The draft genome sequence of Lewinella nigricans NBRC 102662.</title>
        <authorList>
            <person name="Wang K."/>
        </authorList>
    </citation>
    <scope>NUCLEOTIDE SEQUENCE [LARGE SCALE GENOMIC DNA]</scope>
    <source>
        <strain evidence="2 3">NBRC 102662</strain>
    </source>
</reference>
<dbReference type="InterPro" id="IPR017946">
    <property type="entry name" value="PLC-like_Pdiesterase_TIM-brl"/>
</dbReference>
<proteinExistence type="predicted"/>
<dbReference type="EMBL" id="PDUD01000055">
    <property type="protein sequence ID" value="PHN01412.1"/>
    <property type="molecule type" value="Genomic_DNA"/>
</dbReference>
<dbReference type="AlphaFoldDB" id="A0A2D0MYQ1"/>